<protein>
    <recommendedName>
        <fullName evidence="5 6">Small ribosomal subunit protein uS19</fullName>
    </recommendedName>
</protein>
<dbReference type="PANTHER" id="PTHR11880:SF2">
    <property type="entry name" value="SMALL RIBOSOMAL SUBUNIT PROTEIN US19"/>
    <property type="match status" value="1"/>
</dbReference>
<evidence type="ECO:0000256" key="6">
    <source>
        <dbReference type="HAMAP-Rule" id="MF_00531"/>
    </source>
</evidence>
<organism evidence="8 9">
    <name type="scientific">Halomarina oriensis</name>
    <dbReference type="NCBI Taxonomy" id="671145"/>
    <lineage>
        <taxon>Archaea</taxon>
        <taxon>Methanobacteriati</taxon>
        <taxon>Methanobacteriota</taxon>
        <taxon>Stenosarchaea group</taxon>
        <taxon>Halobacteria</taxon>
        <taxon>Halobacteriales</taxon>
        <taxon>Natronomonadaceae</taxon>
        <taxon>Halomarina</taxon>
    </lineage>
</organism>
<dbReference type="NCBIfam" id="NF003121">
    <property type="entry name" value="PRK04038.1"/>
    <property type="match status" value="1"/>
</dbReference>
<dbReference type="Pfam" id="PF00203">
    <property type="entry name" value="Ribosomal_S19"/>
    <property type="match status" value="1"/>
</dbReference>
<accession>A0A6B0GJZ2</accession>
<evidence type="ECO:0000256" key="7">
    <source>
        <dbReference type="RuleBase" id="RU003485"/>
    </source>
</evidence>
<comment type="function">
    <text evidence="1 6">Protein S19 forms a complex with S13 that binds strongly to the 16S ribosomal RNA.</text>
</comment>
<evidence type="ECO:0000256" key="1">
    <source>
        <dbReference type="ARBA" id="ARBA00003239"/>
    </source>
</evidence>
<sequence length="142" mass="16253">MSSDYQIGRDKDEEFTYRGHTLEELREMDLEEFAELLPARKRRTIERGLTEEHQKLLAKADKRDAETSANNPLRTHLRDMPIVPAFVGKTFAVYSGQEFERVEIEPEMLGHYLGEFVLTRSSVTHGQAGIGATRSSKFVPLK</sequence>
<evidence type="ECO:0000313" key="8">
    <source>
        <dbReference type="EMBL" id="MWG35134.1"/>
    </source>
</evidence>
<evidence type="ECO:0000256" key="2">
    <source>
        <dbReference type="ARBA" id="ARBA00007345"/>
    </source>
</evidence>
<dbReference type="AlphaFoldDB" id="A0A6B0GJZ2"/>
<dbReference type="InterPro" id="IPR023575">
    <property type="entry name" value="Ribosomal_uS19_SF"/>
</dbReference>
<keyword evidence="9" id="KW-1185">Reference proteome</keyword>
<dbReference type="HAMAP" id="MF_00531">
    <property type="entry name" value="Ribosomal_uS19"/>
    <property type="match status" value="1"/>
</dbReference>
<evidence type="ECO:0000256" key="4">
    <source>
        <dbReference type="ARBA" id="ARBA00023274"/>
    </source>
</evidence>
<dbReference type="InterPro" id="IPR002222">
    <property type="entry name" value="Ribosomal_uS19"/>
</dbReference>
<dbReference type="GO" id="GO:0006412">
    <property type="term" value="P:translation"/>
    <property type="evidence" value="ECO:0007669"/>
    <property type="project" value="UniProtKB-UniRule"/>
</dbReference>
<dbReference type="InterPro" id="IPR020934">
    <property type="entry name" value="Ribosomal_uS19_CS"/>
</dbReference>
<dbReference type="SUPFAM" id="SSF54570">
    <property type="entry name" value="Ribosomal protein S19"/>
    <property type="match status" value="1"/>
</dbReference>
<keyword evidence="4 6" id="KW-0687">Ribonucleoprotein</keyword>
<dbReference type="PANTHER" id="PTHR11880">
    <property type="entry name" value="RIBOSOMAL PROTEIN S19P FAMILY MEMBER"/>
    <property type="match status" value="1"/>
</dbReference>
<reference evidence="8 9" key="1">
    <citation type="submission" date="2019-12" db="EMBL/GenBank/DDBJ databases">
        <title>Halocatena pleomorpha gen. nov. sp. nov., an extremely halophilic archaeon of family Halobacteriaceae isolated from saltpan soil.</title>
        <authorList>
            <person name="Pal Y."/>
            <person name="Verma A."/>
            <person name="Krishnamurthi S."/>
            <person name="Kumar P."/>
        </authorList>
    </citation>
    <scope>NUCLEOTIDE SEQUENCE [LARGE SCALE GENOMIC DNA]</scope>
    <source>
        <strain evidence="8 9">JCM 16495</strain>
    </source>
</reference>
<dbReference type="PRINTS" id="PR00975">
    <property type="entry name" value="RIBOSOMALS19"/>
</dbReference>
<comment type="caution">
    <text evidence="8">The sequence shown here is derived from an EMBL/GenBank/DDBJ whole genome shotgun (WGS) entry which is preliminary data.</text>
</comment>
<dbReference type="Gene3D" id="3.30.860.10">
    <property type="entry name" value="30s Ribosomal Protein S19, Chain A"/>
    <property type="match status" value="1"/>
</dbReference>
<dbReference type="NCBIfam" id="TIGR01025">
    <property type="entry name" value="uS19_arch"/>
    <property type="match status" value="1"/>
</dbReference>
<evidence type="ECO:0000313" key="9">
    <source>
        <dbReference type="Proteomes" id="UP000451471"/>
    </source>
</evidence>
<dbReference type="EMBL" id="WSZK01000017">
    <property type="protein sequence ID" value="MWG35134.1"/>
    <property type="molecule type" value="Genomic_DNA"/>
</dbReference>
<keyword evidence="6" id="KW-0699">rRNA-binding</keyword>
<evidence type="ECO:0000256" key="5">
    <source>
        <dbReference type="ARBA" id="ARBA00035163"/>
    </source>
</evidence>
<name>A0A6B0GJZ2_9EURY</name>
<proteinExistence type="inferred from homology"/>
<dbReference type="GO" id="GO:0019843">
    <property type="term" value="F:rRNA binding"/>
    <property type="evidence" value="ECO:0007669"/>
    <property type="project" value="UniProtKB-UniRule"/>
</dbReference>
<dbReference type="PROSITE" id="PS00323">
    <property type="entry name" value="RIBOSOMAL_S19"/>
    <property type="match status" value="1"/>
</dbReference>
<dbReference type="InterPro" id="IPR005713">
    <property type="entry name" value="Ribosomal_uS19_euk/arc"/>
</dbReference>
<dbReference type="GO" id="GO:0022627">
    <property type="term" value="C:cytosolic small ribosomal subunit"/>
    <property type="evidence" value="ECO:0007669"/>
    <property type="project" value="UniProtKB-UniRule"/>
</dbReference>
<comment type="similarity">
    <text evidence="2 6 7">Belongs to the universal ribosomal protein uS19 family.</text>
</comment>
<dbReference type="GO" id="GO:0000028">
    <property type="term" value="P:ribosomal small subunit assembly"/>
    <property type="evidence" value="ECO:0007669"/>
    <property type="project" value="TreeGrafter"/>
</dbReference>
<dbReference type="Proteomes" id="UP000451471">
    <property type="component" value="Unassembled WGS sequence"/>
</dbReference>
<dbReference type="GO" id="GO:0003735">
    <property type="term" value="F:structural constituent of ribosome"/>
    <property type="evidence" value="ECO:0007669"/>
    <property type="project" value="UniProtKB-UniRule"/>
</dbReference>
<dbReference type="OrthoDB" id="30559at2157"/>
<keyword evidence="3 6" id="KW-0689">Ribosomal protein</keyword>
<keyword evidence="6" id="KW-0694">RNA-binding</keyword>
<dbReference type="RefSeq" id="WP_158204819.1">
    <property type="nucleotide sequence ID" value="NZ_WSZK01000017.1"/>
</dbReference>
<evidence type="ECO:0000256" key="3">
    <source>
        <dbReference type="ARBA" id="ARBA00022980"/>
    </source>
</evidence>
<dbReference type="FunFam" id="3.30.860.10:FF:000002">
    <property type="entry name" value="40S ribosomal protein S15"/>
    <property type="match status" value="1"/>
</dbReference>
<gene>
    <name evidence="6" type="primary">rps19p</name>
    <name evidence="8" type="ORF">GQS65_11655</name>
</gene>
<dbReference type="PIRSF" id="PIRSF002144">
    <property type="entry name" value="Ribosomal_S19"/>
    <property type="match status" value="1"/>
</dbReference>